<reference evidence="2 3" key="1">
    <citation type="submission" date="2019-10" db="EMBL/GenBank/DDBJ databases">
        <title>Extracellular Electron Transfer in a Candidatus Methanoperedens spp. Enrichment Culture.</title>
        <authorList>
            <person name="Berger S."/>
            <person name="Rangel Shaw D."/>
            <person name="Berben T."/>
            <person name="In 'T Zandt M."/>
            <person name="Frank J."/>
            <person name="Reimann J."/>
            <person name="Jetten M.S.M."/>
            <person name="Welte C.U."/>
        </authorList>
    </citation>
    <scope>NUCLEOTIDE SEQUENCE [LARGE SCALE GENOMIC DNA]</scope>
    <source>
        <strain evidence="2">SB12</strain>
    </source>
</reference>
<dbReference type="EMBL" id="WBUI01000018">
    <property type="protein sequence ID" value="KAB2930712.1"/>
    <property type="molecule type" value="Genomic_DNA"/>
</dbReference>
<accession>A0A833LXV2</accession>
<dbReference type="InterPro" id="IPR011460">
    <property type="entry name" value="Lcl_C"/>
</dbReference>
<sequence>MRKTKLQQSTFIIAGIIFLTTHLGGVPFTDSMDGTVTDTATNLTWQKCSAAEIPGGISGDNIYNATCNSTARTYTWSNALHYCKNLSLAGKTWRLPSVNELKSIRDSGRCPPCADSTIFPNTVNSAYWSASSYALNNAQAWYVDFAAGGLLQSNKTSLFRVRCVTGP</sequence>
<dbReference type="Proteomes" id="UP000460298">
    <property type="component" value="Unassembled WGS sequence"/>
</dbReference>
<feature type="domain" description="Lcl C-terminal" evidence="1">
    <location>
        <begin position="34"/>
        <end position="164"/>
    </location>
</feature>
<protein>
    <submittedName>
        <fullName evidence="2">DUF1566 domain-containing protein</fullName>
    </submittedName>
</protein>
<organism evidence="2 3">
    <name type="scientific">Leptonema illini</name>
    <dbReference type="NCBI Taxonomy" id="183"/>
    <lineage>
        <taxon>Bacteria</taxon>
        <taxon>Pseudomonadati</taxon>
        <taxon>Spirochaetota</taxon>
        <taxon>Spirochaetia</taxon>
        <taxon>Leptospirales</taxon>
        <taxon>Leptospiraceae</taxon>
        <taxon>Leptonema</taxon>
    </lineage>
</organism>
<gene>
    <name evidence="2" type="ORF">F9K24_15870</name>
</gene>
<evidence type="ECO:0000313" key="2">
    <source>
        <dbReference type="EMBL" id="KAB2930712.1"/>
    </source>
</evidence>
<dbReference type="AlphaFoldDB" id="A0A833LXV2"/>
<proteinExistence type="predicted"/>
<dbReference type="Pfam" id="PF07603">
    <property type="entry name" value="Lcl_C"/>
    <property type="match status" value="1"/>
</dbReference>
<evidence type="ECO:0000259" key="1">
    <source>
        <dbReference type="Pfam" id="PF07603"/>
    </source>
</evidence>
<comment type="caution">
    <text evidence="2">The sequence shown here is derived from an EMBL/GenBank/DDBJ whole genome shotgun (WGS) entry which is preliminary data.</text>
</comment>
<dbReference type="PANTHER" id="PTHR35812:SF1">
    <property type="entry name" value="LIPOPROTEIN"/>
    <property type="match status" value="1"/>
</dbReference>
<name>A0A833LXV2_9LEPT</name>
<evidence type="ECO:0000313" key="3">
    <source>
        <dbReference type="Proteomes" id="UP000460298"/>
    </source>
</evidence>
<dbReference type="PANTHER" id="PTHR35812">
    <property type="entry name" value="LIPOPROTEIN"/>
    <property type="match status" value="1"/>
</dbReference>